<evidence type="ECO:0000256" key="1">
    <source>
        <dbReference type="ARBA" id="ARBA00004651"/>
    </source>
</evidence>
<evidence type="ECO:0000256" key="7">
    <source>
        <dbReference type="ARBA" id="ARBA00038032"/>
    </source>
</evidence>
<feature type="transmembrane region" description="Helical" evidence="9">
    <location>
        <begin position="84"/>
        <end position="102"/>
    </location>
</feature>
<evidence type="ECO:0000256" key="4">
    <source>
        <dbReference type="ARBA" id="ARBA00022692"/>
    </source>
</evidence>
<dbReference type="Gene3D" id="1.10.3730.20">
    <property type="match status" value="1"/>
</dbReference>
<evidence type="ECO:0000313" key="10">
    <source>
        <dbReference type="EMBL" id="MDK2042419.1"/>
    </source>
</evidence>
<feature type="transmembrane region" description="Helical" evidence="9">
    <location>
        <begin position="29"/>
        <end position="48"/>
    </location>
</feature>
<evidence type="ECO:0000256" key="9">
    <source>
        <dbReference type="SAM" id="Phobius"/>
    </source>
</evidence>
<proteinExistence type="inferred from homology"/>
<sequence length="105" mass="11679">MHWIYLVIAIAFEVTGALSIKQYMLTSNYYWIGSIVICYTLTFSLLAISIQKIEIGTAYAIWAGVGTALIVILGWLFFKESLNLIKVIGLGLIILGTVLLKLQHT</sequence>
<organism evidence="10 11">
    <name type="scientific">Aliarcobacter butzleri</name>
    <dbReference type="NCBI Taxonomy" id="28197"/>
    <lineage>
        <taxon>Bacteria</taxon>
        <taxon>Pseudomonadati</taxon>
        <taxon>Campylobacterota</taxon>
        <taxon>Epsilonproteobacteria</taxon>
        <taxon>Campylobacterales</taxon>
        <taxon>Arcobacteraceae</taxon>
        <taxon>Aliarcobacter</taxon>
    </lineage>
</organism>
<comment type="caution">
    <text evidence="10">The sequence shown here is derived from an EMBL/GenBank/DDBJ whole genome shotgun (WGS) entry which is preliminary data.</text>
</comment>
<dbReference type="GO" id="GO:1990961">
    <property type="term" value="P:xenobiotic detoxification by transmembrane export across the plasma membrane"/>
    <property type="evidence" value="ECO:0007669"/>
    <property type="project" value="UniProtKB-ARBA"/>
</dbReference>
<keyword evidence="3" id="KW-1003">Cell membrane</keyword>
<keyword evidence="5 9" id="KW-1133">Transmembrane helix</keyword>
<protein>
    <submittedName>
        <fullName evidence="10">Multidrug efflux SMR transporter</fullName>
    </submittedName>
</protein>
<dbReference type="FunFam" id="1.10.3730.20:FF:000001">
    <property type="entry name" value="Quaternary ammonium compound resistance transporter SugE"/>
    <property type="match status" value="1"/>
</dbReference>
<dbReference type="InterPro" id="IPR000390">
    <property type="entry name" value="Small_drug/metabolite_transptr"/>
</dbReference>
<dbReference type="Proteomes" id="UP001237501">
    <property type="component" value="Unassembled WGS sequence"/>
</dbReference>
<dbReference type="PANTHER" id="PTHR30561:SF1">
    <property type="entry name" value="MULTIDRUG TRANSPORTER EMRE"/>
    <property type="match status" value="1"/>
</dbReference>
<comment type="similarity">
    <text evidence="7 8">Belongs to the drug/metabolite transporter (DMT) superfamily. Small multidrug resistance (SMR) (TC 2.A.7.1) family.</text>
</comment>
<reference evidence="10" key="2">
    <citation type="submission" date="2023-02" db="EMBL/GenBank/DDBJ databases">
        <authorList>
            <person name="Concha-Toloza M."/>
            <person name="Lopez-Cantillo M."/>
            <person name="Molina-Mora J."/>
            <person name="Collado L."/>
        </authorList>
    </citation>
    <scope>NUCLEOTIDE SEQUENCE</scope>
    <source>
        <strain evidence="10">FR1p153A2</strain>
    </source>
</reference>
<reference evidence="10" key="1">
    <citation type="journal article" date="2023" name="Antibiotics">
        <title>Genomic Characterization of Antibiotic-Resistant Campylobacterales Isolated from Chilean Poultry Meat.</title>
        <authorList>
            <person name="Concha-Toloza M."/>
            <person name="Lopez-Cantillo M."/>
            <person name="Molina-Mora J.A."/>
            <person name="Collado L."/>
        </authorList>
    </citation>
    <scope>NUCLEOTIDE SEQUENCE</scope>
    <source>
        <strain evidence="10">FR1p153A2</strain>
    </source>
</reference>
<evidence type="ECO:0000256" key="2">
    <source>
        <dbReference type="ARBA" id="ARBA00022448"/>
    </source>
</evidence>
<keyword evidence="6 9" id="KW-0472">Membrane</keyword>
<keyword evidence="4 8" id="KW-0812">Transmembrane</keyword>
<dbReference type="RefSeq" id="WP_284093650.1">
    <property type="nucleotide sequence ID" value="NZ_JAQTJC010000020.1"/>
</dbReference>
<dbReference type="InterPro" id="IPR045324">
    <property type="entry name" value="Small_multidrug_res"/>
</dbReference>
<evidence type="ECO:0000256" key="8">
    <source>
        <dbReference type="RuleBase" id="RU003942"/>
    </source>
</evidence>
<dbReference type="GO" id="GO:0022857">
    <property type="term" value="F:transmembrane transporter activity"/>
    <property type="evidence" value="ECO:0007669"/>
    <property type="project" value="InterPro"/>
</dbReference>
<keyword evidence="2" id="KW-0813">Transport</keyword>
<dbReference type="GO" id="GO:0005886">
    <property type="term" value="C:plasma membrane"/>
    <property type="evidence" value="ECO:0007669"/>
    <property type="project" value="UniProtKB-SubCell"/>
</dbReference>
<gene>
    <name evidence="10" type="ORF">PT517_11595</name>
</gene>
<dbReference type="EMBL" id="JAQTJK010000020">
    <property type="protein sequence ID" value="MDK2042419.1"/>
    <property type="molecule type" value="Genomic_DNA"/>
</dbReference>
<evidence type="ECO:0000313" key="11">
    <source>
        <dbReference type="Proteomes" id="UP001237501"/>
    </source>
</evidence>
<comment type="subcellular location">
    <subcellularLocation>
        <location evidence="1 8">Cell membrane</location>
        <topology evidence="1 8">Multi-pass membrane protein</topology>
    </subcellularLocation>
</comment>
<dbReference type="SUPFAM" id="SSF103481">
    <property type="entry name" value="Multidrug resistance efflux transporter EmrE"/>
    <property type="match status" value="1"/>
</dbReference>
<dbReference type="Pfam" id="PF00893">
    <property type="entry name" value="Multi_Drug_Res"/>
    <property type="match status" value="1"/>
</dbReference>
<feature type="transmembrane region" description="Helical" evidence="9">
    <location>
        <begin position="60"/>
        <end position="78"/>
    </location>
</feature>
<accession>A0AAW6VIX3</accession>
<dbReference type="InterPro" id="IPR037185">
    <property type="entry name" value="EmrE-like"/>
</dbReference>
<evidence type="ECO:0000256" key="3">
    <source>
        <dbReference type="ARBA" id="ARBA00022475"/>
    </source>
</evidence>
<dbReference type="PANTHER" id="PTHR30561">
    <property type="entry name" value="SMR FAMILY PROTON-DEPENDENT DRUG EFFLUX TRANSPORTER SUGE"/>
    <property type="match status" value="1"/>
</dbReference>
<name>A0AAW6VIX3_9BACT</name>
<dbReference type="AlphaFoldDB" id="A0AAW6VIX3"/>
<evidence type="ECO:0000256" key="5">
    <source>
        <dbReference type="ARBA" id="ARBA00022989"/>
    </source>
</evidence>
<evidence type="ECO:0000256" key="6">
    <source>
        <dbReference type="ARBA" id="ARBA00023136"/>
    </source>
</evidence>